<protein>
    <submittedName>
        <fullName evidence="1">Uncharacterized protein</fullName>
    </submittedName>
</protein>
<evidence type="ECO:0000313" key="2">
    <source>
        <dbReference type="Proteomes" id="UP000829447"/>
    </source>
</evidence>
<comment type="caution">
    <text evidence="1">The sequence shown here is derived from an EMBL/GenBank/DDBJ whole genome shotgun (WGS) entry which is preliminary data.</text>
</comment>
<sequence>MGLKNTRSIQDGGQEISLAKLTVLAAFHRSRLVSLWKAEVTVDPEPVLGTLGTSQAHTVHCGIP</sequence>
<dbReference type="EMBL" id="CM040467">
    <property type="protein sequence ID" value="MCI4386146.1"/>
    <property type="molecule type" value="Genomic_DNA"/>
</dbReference>
<accession>A0ACC5X4S6</accession>
<evidence type="ECO:0000313" key="1">
    <source>
        <dbReference type="EMBL" id="MCI4386146.1"/>
    </source>
</evidence>
<name>A0ACC5X4S6_PANGG</name>
<proteinExistence type="predicted"/>
<gene>
    <name evidence="1" type="ORF">PGIGA_G00058940</name>
</gene>
<keyword evidence="2" id="KW-1185">Reference proteome</keyword>
<reference evidence="1 2" key="1">
    <citation type="journal article" date="2022" name="bioRxiv">
        <title>An ancient truncated duplication of the anti-Mullerian hormone receptor type 2 gene is a potential conserved master sex determinant in the Pangasiidae catfish family.</title>
        <authorList>
            <person name="Wen M."/>
            <person name="Pan Q."/>
            <person name="Jouanno E."/>
            <person name="Montfort J."/>
            <person name="Zahm M."/>
            <person name="Cabau C."/>
            <person name="Klopp C."/>
            <person name="Iampietro C."/>
            <person name="Roques C."/>
            <person name="Bouchez O."/>
            <person name="Castinel A."/>
            <person name="Donnadieu C."/>
            <person name="Parrinello H."/>
            <person name="Poncet C."/>
            <person name="Belmonte E."/>
            <person name="Gautier V."/>
            <person name="Avarre J.-C."/>
            <person name="Dugue R."/>
            <person name="Gustiano R."/>
            <person name="Ha T.T.T."/>
            <person name="Campet M."/>
            <person name="Sriphairoj K."/>
            <person name="Ribolli J."/>
            <person name="de Almeida F.L."/>
            <person name="Desvignes T."/>
            <person name="Postlethwait J.H."/>
            <person name="Bucao C.F."/>
            <person name="Robinson-Rechavi M."/>
            <person name="Bobe J."/>
            <person name="Herpin A."/>
            <person name="Guiguen Y."/>
        </authorList>
    </citation>
    <scope>NUCLEOTIDE SEQUENCE [LARGE SCALE GENOMIC DNA]</scope>
    <source>
        <strain evidence="1">YG-Dec2019</strain>
    </source>
</reference>
<dbReference type="Proteomes" id="UP000829447">
    <property type="component" value="Linkage Group LG14"/>
</dbReference>
<organism evidence="1 2">
    <name type="scientific">Pangasianodon gigas</name>
    <name type="common">Mekong giant catfish</name>
    <name type="synonym">Pangasius gigas</name>
    <dbReference type="NCBI Taxonomy" id="30993"/>
    <lineage>
        <taxon>Eukaryota</taxon>
        <taxon>Metazoa</taxon>
        <taxon>Chordata</taxon>
        <taxon>Craniata</taxon>
        <taxon>Vertebrata</taxon>
        <taxon>Euteleostomi</taxon>
        <taxon>Actinopterygii</taxon>
        <taxon>Neopterygii</taxon>
        <taxon>Teleostei</taxon>
        <taxon>Ostariophysi</taxon>
        <taxon>Siluriformes</taxon>
        <taxon>Pangasiidae</taxon>
        <taxon>Pangasianodon</taxon>
    </lineage>
</organism>